<dbReference type="GO" id="GO:0008168">
    <property type="term" value="F:methyltransferase activity"/>
    <property type="evidence" value="ECO:0007669"/>
    <property type="project" value="UniProtKB-KW"/>
</dbReference>
<feature type="compositionally biased region" description="Acidic residues" evidence="8">
    <location>
        <begin position="546"/>
        <end position="564"/>
    </location>
</feature>
<keyword evidence="12" id="KW-1185">Reference proteome</keyword>
<feature type="binding site" evidence="7">
    <location>
        <position position="117"/>
    </location>
    <ligand>
        <name>S-adenosyl-L-methionine</name>
        <dbReference type="ChEBI" id="CHEBI:59789"/>
    </ligand>
</feature>
<feature type="compositionally biased region" description="Acidic residues" evidence="8">
    <location>
        <begin position="428"/>
        <end position="448"/>
    </location>
</feature>
<keyword evidence="3 7" id="KW-0489">Methyltransferase</keyword>
<keyword evidence="5 7" id="KW-0949">S-adenosyl-L-methionine</keyword>
<feature type="region of interest" description="Disordered" evidence="8">
    <location>
        <begin position="408"/>
        <end position="497"/>
    </location>
</feature>
<proteinExistence type="inferred from homology"/>
<evidence type="ECO:0000259" key="9">
    <source>
        <dbReference type="Pfam" id="PF01728"/>
    </source>
</evidence>
<feature type="region of interest" description="Disordered" evidence="8">
    <location>
        <begin position="769"/>
        <end position="789"/>
    </location>
</feature>
<protein>
    <recommendedName>
        <fullName evidence="7">Putative rRNA methyltransferase</fullName>
        <ecNumber evidence="7">2.1.1.-</ecNumber>
    </recommendedName>
    <alternativeName>
        <fullName evidence="7">2'-O-ribose RNA methyltransferase SPB1 homolog</fullName>
    </alternativeName>
</protein>
<organism evidence="12 13">
    <name type="scientific">Hydra vulgaris</name>
    <name type="common">Hydra</name>
    <name type="synonym">Hydra attenuata</name>
    <dbReference type="NCBI Taxonomy" id="6087"/>
    <lineage>
        <taxon>Eukaryota</taxon>
        <taxon>Metazoa</taxon>
        <taxon>Cnidaria</taxon>
        <taxon>Hydrozoa</taxon>
        <taxon>Hydroidolina</taxon>
        <taxon>Anthoathecata</taxon>
        <taxon>Aplanulata</taxon>
        <taxon>Hydridae</taxon>
        <taxon>Hydra</taxon>
    </lineage>
</organism>
<feature type="binding site" evidence="7">
    <location>
        <position position="92"/>
    </location>
    <ligand>
        <name>S-adenosyl-L-methionine</name>
        <dbReference type="ChEBI" id="CHEBI:59789"/>
    </ligand>
</feature>
<dbReference type="GO" id="GO:0032259">
    <property type="term" value="P:methylation"/>
    <property type="evidence" value="ECO:0007669"/>
    <property type="project" value="UniProtKB-KW"/>
</dbReference>
<feature type="compositionally biased region" description="Basic residues" evidence="8">
    <location>
        <begin position="363"/>
        <end position="381"/>
    </location>
</feature>
<evidence type="ECO:0000259" key="11">
    <source>
        <dbReference type="Pfam" id="PF11861"/>
    </source>
</evidence>
<dbReference type="InterPro" id="IPR050082">
    <property type="entry name" value="RNA_methyltr_RlmE"/>
</dbReference>
<evidence type="ECO:0000313" key="13">
    <source>
        <dbReference type="RefSeq" id="XP_065663576.1"/>
    </source>
</evidence>
<dbReference type="Pfam" id="PF01728">
    <property type="entry name" value="FtsJ"/>
    <property type="match status" value="1"/>
</dbReference>
<evidence type="ECO:0000256" key="1">
    <source>
        <dbReference type="ARBA" id="ARBA00022517"/>
    </source>
</evidence>
<evidence type="ECO:0000256" key="4">
    <source>
        <dbReference type="ARBA" id="ARBA00022679"/>
    </source>
</evidence>
<comment type="similarity">
    <text evidence="7">Belongs to the class I-like SAM-binding methyltransferase superfamily. RNA methyltransferase RlmE family. SPB1 subfamily.</text>
</comment>
<comment type="function">
    <text evidence="7">Probable methyltransferase involved in the maturation of rRNA and in the biogenesis of ribosomal subunits.</text>
</comment>
<dbReference type="Gene3D" id="3.40.50.150">
    <property type="entry name" value="Vaccinia Virus protein VP39"/>
    <property type="match status" value="1"/>
</dbReference>
<feature type="domain" description="Ribosomal RNA methyltransferase FtsJ" evidence="9">
    <location>
        <begin position="24"/>
        <end position="200"/>
    </location>
</feature>
<feature type="binding site" evidence="7">
    <location>
        <position position="76"/>
    </location>
    <ligand>
        <name>S-adenosyl-L-methionine</name>
        <dbReference type="ChEBI" id="CHEBI:59789"/>
    </ligand>
</feature>
<evidence type="ECO:0000313" key="12">
    <source>
        <dbReference type="Proteomes" id="UP001652625"/>
    </source>
</evidence>
<keyword evidence="2 7" id="KW-0698">rRNA processing</keyword>
<feature type="compositionally biased region" description="Acidic residues" evidence="8">
    <location>
        <begin position="520"/>
        <end position="532"/>
    </location>
</feature>
<feature type="domain" description="DUF3381" evidence="11">
    <location>
        <begin position="233"/>
        <end position="380"/>
    </location>
</feature>
<gene>
    <name evidence="13" type="primary">LOC100214477</name>
</gene>
<feature type="active site" description="Proton acceptor" evidence="7">
    <location>
        <position position="157"/>
    </location>
</feature>
<evidence type="ECO:0000259" key="10">
    <source>
        <dbReference type="Pfam" id="PF07780"/>
    </source>
</evidence>
<feature type="region of interest" description="Disordered" evidence="8">
    <location>
        <begin position="520"/>
        <end position="576"/>
    </location>
</feature>
<evidence type="ECO:0000256" key="7">
    <source>
        <dbReference type="HAMAP-Rule" id="MF_03163"/>
    </source>
</evidence>
<evidence type="ECO:0000256" key="6">
    <source>
        <dbReference type="ARBA" id="ARBA00023242"/>
    </source>
</evidence>
<reference evidence="13" key="1">
    <citation type="submission" date="2025-08" db="UniProtKB">
        <authorList>
            <consortium name="RefSeq"/>
        </authorList>
    </citation>
    <scope>IDENTIFICATION</scope>
</reference>
<dbReference type="Pfam" id="PF11861">
    <property type="entry name" value="DUF3381"/>
    <property type="match status" value="1"/>
</dbReference>
<dbReference type="InterPro" id="IPR028589">
    <property type="entry name" value="SPB1-like"/>
</dbReference>
<feature type="binding site" evidence="7">
    <location>
        <position position="58"/>
    </location>
    <ligand>
        <name>S-adenosyl-L-methionine</name>
        <dbReference type="ChEBI" id="CHEBI:59789"/>
    </ligand>
</feature>
<comment type="catalytic activity">
    <reaction evidence="7">
        <text>a ribonucleotide in rRNA + S-adenosyl-L-methionine = a 2'-O-methylribonucleotide in rRNA + S-adenosyl-L-homocysteine + H(+)</text>
        <dbReference type="Rhea" id="RHEA:48628"/>
        <dbReference type="Rhea" id="RHEA-COMP:12164"/>
        <dbReference type="Rhea" id="RHEA-COMP:12165"/>
        <dbReference type="ChEBI" id="CHEBI:15378"/>
        <dbReference type="ChEBI" id="CHEBI:57856"/>
        <dbReference type="ChEBI" id="CHEBI:59789"/>
        <dbReference type="ChEBI" id="CHEBI:90675"/>
        <dbReference type="ChEBI" id="CHEBI:90676"/>
    </reaction>
</comment>
<dbReference type="RefSeq" id="XP_065663576.1">
    <property type="nucleotide sequence ID" value="XM_065807504.1"/>
</dbReference>
<sequence length="789" mass="90846">MGKKGKVGKSRKDKFYHLAKETGYRARSAFKLIQLNRKFAFLQESRVLIDLCAAPGGWLQVASNFMPMSSVIIGIDLVPIKPIKNVTTIQADITTDKCRQLVRKELKTWSADVVLNDGAPNVGAAWVQDAFSQAQLALSALKLASEHLKRGGWFITKVFRSKDYTALLWVFQQLFKKVHATKPQASRNESAEIFVVCQGYLKPDKMDERFLDPKYVFKEIQQDSKIRLNILKPEKVTRQREGYPENNITLHTTITDKEFITSSDAVEILSTTNKIIIQDEKILEHKATTNEVKACCEDIKVLGRRELKLLFTWRKKIRKDFKLEKEESKENIAVEEIEKTEEEKQQDLDKMITELKEEELHDLKKKKKHVREQKKKQRQRLANKLTDNTGDIGTDEQDLFSLQHIQNKKELETIENPNDDVYHSSSEIEFESDDQQNESDDNSSDDSDEKNIYLDDELYDKPPKRQKLLIEENKITKKKKRVQNDNPLLVDLGDTETNDEKQLALNKAKEWYQKVAFEGVEESDSEMDDEVEEKEKSVINKKITLADEDDLENEDSESGDDSEIDDRSISQGKNLEKAEAAAIKENTENKKIGFSIAPQTNGILGPEALALGTAMVTSKKRKRDIVDDAYNRYSFNDDGLPKWFTEDEVKHTVRHIPITREEVEFYKQRIRDLNARPIKKVIEAKAKKKSQMLKKLDRARRKAQGILDATDTGSKEKQEQIKGIYKRAGLLSKKKVETTYVVAKKGLAGKKYSRPDGVKGQFKVVDPRMKKDLRAFKSKEKTKGRKKRR</sequence>
<feature type="compositionally biased region" description="Basic and acidic residues" evidence="8">
    <location>
        <begin position="769"/>
        <end position="781"/>
    </location>
</feature>
<evidence type="ECO:0000256" key="3">
    <source>
        <dbReference type="ARBA" id="ARBA00022603"/>
    </source>
</evidence>
<dbReference type="SUPFAM" id="SSF53335">
    <property type="entry name" value="S-adenosyl-L-methionine-dependent methyltransferases"/>
    <property type="match status" value="1"/>
</dbReference>
<feature type="compositionally biased region" description="Basic and acidic residues" evidence="8">
    <location>
        <begin position="449"/>
        <end position="475"/>
    </location>
</feature>
<dbReference type="PANTHER" id="PTHR10920">
    <property type="entry name" value="RIBOSOMAL RNA METHYLTRANSFERASE"/>
    <property type="match status" value="1"/>
</dbReference>
<accession>A0ABM4CP08</accession>
<keyword evidence="4 7" id="KW-0808">Transferase</keyword>
<feature type="binding site" evidence="7">
    <location>
        <position position="56"/>
    </location>
    <ligand>
        <name>S-adenosyl-L-methionine</name>
        <dbReference type="ChEBI" id="CHEBI:59789"/>
    </ligand>
</feature>
<dbReference type="Proteomes" id="UP001652625">
    <property type="component" value="Chromosome 10"/>
</dbReference>
<dbReference type="InterPro" id="IPR012920">
    <property type="entry name" value="rRNA_MeTfrase_SPB1-like_C"/>
</dbReference>
<dbReference type="HAMAP" id="MF_03163">
    <property type="entry name" value="RNA_methyltr_E_SPB1"/>
    <property type="match status" value="1"/>
</dbReference>
<feature type="domain" description="Ribosomal RNA methyltransferase SPB1-like C-terminal" evidence="10">
    <location>
        <begin position="566"/>
        <end position="781"/>
    </location>
</feature>
<dbReference type="EC" id="2.1.1.-" evidence="7"/>
<evidence type="ECO:0000256" key="2">
    <source>
        <dbReference type="ARBA" id="ARBA00022552"/>
    </source>
</evidence>
<dbReference type="InterPro" id="IPR002877">
    <property type="entry name" value="RNA_MeTrfase_FtsJ_dom"/>
</dbReference>
<evidence type="ECO:0000256" key="8">
    <source>
        <dbReference type="SAM" id="MobiDB-lite"/>
    </source>
</evidence>
<name>A0ABM4CP08_HYDVU</name>
<evidence type="ECO:0000256" key="5">
    <source>
        <dbReference type="ARBA" id="ARBA00022691"/>
    </source>
</evidence>
<dbReference type="Pfam" id="PF07780">
    <property type="entry name" value="Spb1_C"/>
    <property type="match status" value="1"/>
</dbReference>
<feature type="region of interest" description="Disordered" evidence="8">
    <location>
        <begin position="362"/>
        <end position="395"/>
    </location>
</feature>
<dbReference type="InterPro" id="IPR015507">
    <property type="entry name" value="rRNA-MeTfrase_E"/>
</dbReference>
<dbReference type="InterPro" id="IPR024576">
    <property type="entry name" value="rRNA_MeTfrase_Spb1_DUF3381"/>
</dbReference>
<dbReference type="PANTHER" id="PTHR10920:SF13">
    <property type="entry name" value="PRE-RRNA 2'-O-RIBOSE RNA METHYLTRANSFERASE FTSJ3"/>
    <property type="match status" value="1"/>
</dbReference>
<dbReference type="InterPro" id="IPR029063">
    <property type="entry name" value="SAM-dependent_MTases_sf"/>
</dbReference>
<dbReference type="HAMAP" id="MF_01547">
    <property type="entry name" value="RNA_methyltr_E"/>
    <property type="match status" value="1"/>
</dbReference>
<keyword evidence="1 7" id="KW-0690">Ribosome biogenesis</keyword>
<keyword evidence="6 7" id="KW-0539">Nucleus</keyword>
<comment type="subcellular location">
    <subcellularLocation>
        <location evidence="7">Nucleus</location>
        <location evidence="7">Nucleolus</location>
    </subcellularLocation>
</comment>
<dbReference type="GeneID" id="100214477"/>